<feature type="domain" description="Nudix hydrolase" evidence="4">
    <location>
        <begin position="16"/>
        <end position="146"/>
    </location>
</feature>
<name>A0A098EK66_9BACL</name>
<dbReference type="InterPro" id="IPR020476">
    <property type="entry name" value="Nudix_hydrolase"/>
</dbReference>
<evidence type="ECO:0000313" key="5">
    <source>
        <dbReference type="EMBL" id="CEG22754.1"/>
    </source>
</evidence>
<dbReference type="PANTHER" id="PTHR43046">
    <property type="entry name" value="GDP-MANNOSE MANNOSYL HYDROLASE"/>
    <property type="match status" value="1"/>
</dbReference>
<dbReference type="EMBL" id="CCXS01000001">
    <property type="protein sequence ID" value="CEG22754.1"/>
    <property type="molecule type" value="Genomic_DNA"/>
</dbReference>
<dbReference type="SUPFAM" id="SSF55811">
    <property type="entry name" value="Nudix"/>
    <property type="match status" value="1"/>
</dbReference>
<evidence type="ECO:0000256" key="2">
    <source>
        <dbReference type="ARBA" id="ARBA00022801"/>
    </source>
</evidence>
<dbReference type="Proteomes" id="UP000043699">
    <property type="component" value="Unassembled WGS sequence"/>
</dbReference>
<dbReference type="AlphaFoldDB" id="A0A098EK66"/>
<keyword evidence="2 3" id="KW-0378">Hydrolase</keyword>
<evidence type="ECO:0000259" key="4">
    <source>
        <dbReference type="PROSITE" id="PS51462"/>
    </source>
</evidence>
<organism evidence="5 6">
    <name type="scientific">Planococcus massiliensis</name>
    <dbReference type="NCBI Taxonomy" id="1499687"/>
    <lineage>
        <taxon>Bacteria</taxon>
        <taxon>Bacillati</taxon>
        <taxon>Bacillota</taxon>
        <taxon>Bacilli</taxon>
        <taxon>Bacillales</taxon>
        <taxon>Caryophanaceae</taxon>
        <taxon>Planococcus</taxon>
    </lineage>
</organism>
<dbReference type="PROSITE" id="PS51462">
    <property type="entry name" value="NUDIX"/>
    <property type="match status" value="1"/>
</dbReference>
<dbReference type="InterPro" id="IPR000086">
    <property type="entry name" value="NUDIX_hydrolase_dom"/>
</dbReference>
<comment type="cofactor">
    <cofactor evidence="1">
        <name>Mg(2+)</name>
        <dbReference type="ChEBI" id="CHEBI:18420"/>
    </cofactor>
</comment>
<evidence type="ECO:0000256" key="1">
    <source>
        <dbReference type="ARBA" id="ARBA00001946"/>
    </source>
</evidence>
<dbReference type="Pfam" id="PF00293">
    <property type="entry name" value="NUDIX"/>
    <property type="match status" value="1"/>
</dbReference>
<reference evidence="5 6" key="1">
    <citation type="submission" date="2014-09" db="EMBL/GenBank/DDBJ databases">
        <authorList>
            <person name="Urmite Genomes Urmite Genomes"/>
        </authorList>
    </citation>
    <scope>NUCLEOTIDE SEQUENCE [LARGE SCALE GENOMIC DNA]</scope>
    <source>
        <strain evidence="5 6">ES2</strain>
    </source>
</reference>
<dbReference type="Gene3D" id="3.90.79.10">
    <property type="entry name" value="Nucleoside Triphosphate Pyrophosphohydrolase"/>
    <property type="match status" value="1"/>
</dbReference>
<dbReference type="CDD" id="cd04677">
    <property type="entry name" value="NUDIX_Hydrolase"/>
    <property type="match status" value="1"/>
</dbReference>
<evidence type="ECO:0000256" key="3">
    <source>
        <dbReference type="RuleBase" id="RU003476"/>
    </source>
</evidence>
<dbReference type="PANTHER" id="PTHR43046:SF2">
    <property type="entry name" value="8-OXO-DGTP DIPHOSPHATASE-RELATED"/>
    <property type="match status" value="1"/>
</dbReference>
<comment type="similarity">
    <text evidence="3">Belongs to the Nudix hydrolase family.</text>
</comment>
<dbReference type="RefSeq" id="WP_052651583.1">
    <property type="nucleotide sequence ID" value="NZ_CCXS01000001.1"/>
</dbReference>
<accession>A0A098EK66</accession>
<dbReference type="InterPro" id="IPR020084">
    <property type="entry name" value="NUDIX_hydrolase_CS"/>
</dbReference>
<dbReference type="PROSITE" id="PS00893">
    <property type="entry name" value="NUDIX_BOX"/>
    <property type="match status" value="1"/>
</dbReference>
<dbReference type="PRINTS" id="PR00502">
    <property type="entry name" value="NUDIXFAMILY"/>
</dbReference>
<sequence>MNYIQEMRKVIGTKMLMTVGCGIIIERNGQILLQHRKDDDVWGIPGGVMEPGETFEETAVRETLEETGLKVEDLKLFGLYSGEEGFAEYANGDQIFSVQIIFHATDFAGELIQDAEESKEHRFFSPDQFPHLNPHQARFILDWVHQPNLPILK</sequence>
<gene>
    <name evidence="5" type="primary">nudC</name>
    <name evidence="5" type="ORF">BN1080_01689</name>
</gene>
<dbReference type="STRING" id="1499687.BN1080_01689"/>
<dbReference type="InterPro" id="IPR015797">
    <property type="entry name" value="NUDIX_hydrolase-like_dom_sf"/>
</dbReference>
<proteinExistence type="inferred from homology"/>
<evidence type="ECO:0000313" key="6">
    <source>
        <dbReference type="Proteomes" id="UP000043699"/>
    </source>
</evidence>
<dbReference type="GO" id="GO:0016787">
    <property type="term" value="F:hydrolase activity"/>
    <property type="evidence" value="ECO:0007669"/>
    <property type="project" value="UniProtKB-KW"/>
</dbReference>
<dbReference type="OrthoDB" id="9787476at2"/>
<keyword evidence="6" id="KW-1185">Reference proteome</keyword>
<protein>
    <submittedName>
        <fullName evidence="5">NADH pyrophosphatase</fullName>
    </submittedName>
</protein>